<dbReference type="InterPro" id="IPR006172">
    <property type="entry name" value="DNA-dir_DNA_pol_B"/>
</dbReference>
<feature type="domain" description="DNA-directed DNA polymerase family B multifunctional" evidence="13">
    <location>
        <begin position="346"/>
        <end position="815"/>
    </location>
</feature>
<name>A0A222YY50_9CAUD</name>
<keyword evidence="5" id="KW-0540">Nuclease</keyword>
<protein>
    <recommendedName>
        <fullName evidence="12">DNA polymerase</fullName>
        <ecNumber evidence="12">2.7.7.7</ecNumber>
    </recommendedName>
</protein>
<dbReference type="GO" id="GO:0003677">
    <property type="term" value="F:DNA binding"/>
    <property type="evidence" value="ECO:0007669"/>
    <property type="project" value="UniProtKB-KW"/>
</dbReference>
<dbReference type="SUPFAM" id="SSF53098">
    <property type="entry name" value="Ribonuclease H-like"/>
    <property type="match status" value="1"/>
</dbReference>
<dbReference type="GO" id="GO:0004527">
    <property type="term" value="F:exonuclease activity"/>
    <property type="evidence" value="ECO:0007669"/>
    <property type="project" value="UniProtKB-KW"/>
</dbReference>
<dbReference type="PANTHER" id="PTHR10322:SF23">
    <property type="entry name" value="DNA POLYMERASE DELTA CATALYTIC SUBUNIT"/>
    <property type="match status" value="1"/>
</dbReference>
<keyword evidence="3 12" id="KW-0548">Nucleotidyltransferase</keyword>
<sequence>MHFYTNVQLIGNQVLVRGVDNGKRYEHRDEFYPTLFVRSKRDSKYKTLNGEPVEPIKPGTVRECRDFYKKYDEVDGFPIYGNDRYVYQYISEKYPQDEIKFDISQIKLVTLDIETTAEKGFPDVESASEEILAITIQDYTTKQITTWGVKPFVNKQKNVTYHYCETEQKLLSSFINYWMQDVPDVVTGWNIQLFDIPYICKRLNRVLGEKLMKRFSNWGLVTEGEIYVQGRKHVTFDVGGLTQLDYLDLYKKFTYKAQESYRLDYIAEVELGQKKLDHSEFDTFKDFYTHGWQKFIEYNIVDVELVDRLEDKMKLIELALTMAYDAKVNYADVFYQVRMWDNIIYNYLKKRDIVIPPKNRSTKNEKYAGAYVKEPIPGKYDWVVSFDLNSLYPHLIMQYNISPETLLDERHPTASVDRILAEEINFELYKDNAVCPNGAMYRKDVRGFLPELMDKMYGDRVIFKKKMIQAKKEYEKTPTKTLEKEIARCNNIQMAKKISLNSAYGAIGNQYFRYYQLANAEAITLSGQVSIRWIEQKMNDYLNKLLQTTEEDYVIASDTDSIYLNLGPLVNKFFGAKSSDKAAVVSLLNKICEEKFEPYIDQCYQNLATYVSAYDQKMQMKRENIADRGIWTAKKRYILNVWDSEGVRYEDAKLKMMGIEAVKSSTPAPCRKMIKDALKLMMNGTEEDVIDFIDKSREEFKKLPPEQISFPRSVSDVVKYKSHSDIYIKGTPIHCRGALLYNHYILKNKLDNKYSLIQNGEKIKFCYLKKPNSIHENVISFIQDFPKELDIDKYIDYDLQFEKSFVEPLKAILDAIGWNVEKTVNLELFFS</sequence>
<keyword evidence="7" id="KW-0269">Exonuclease</keyword>
<evidence type="ECO:0000256" key="11">
    <source>
        <dbReference type="ARBA" id="ARBA00049244"/>
    </source>
</evidence>
<dbReference type="SUPFAM" id="SSF56672">
    <property type="entry name" value="DNA/RNA polymerases"/>
    <property type="match status" value="1"/>
</dbReference>
<dbReference type="GO" id="GO:0006261">
    <property type="term" value="P:DNA-templated DNA replication"/>
    <property type="evidence" value="ECO:0007669"/>
    <property type="project" value="TreeGrafter"/>
</dbReference>
<accession>A0A222YY50</accession>
<dbReference type="Gene3D" id="3.40.1820.10">
    <property type="entry name" value="DnaQ-like 3'-5' exonuclease"/>
    <property type="match status" value="1"/>
</dbReference>
<dbReference type="Gene3D" id="1.20.1280.300">
    <property type="match status" value="1"/>
</dbReference>
<proteinExistence type="inferred from homology"/>
<dbReference type="KEGG" id="vg:54981491"/>
<dbReference type="PRINTS" id="PR00106">
    <property type="entry name" value="DNAPOLB"/>
</dbReference>
<evidence type="ECO:0000256" key="5">
    <source>
        <dbReference type="ARBA" id="ARBA00022722"/>
    </source>
</evidence>
<feature type="domain" description="DNA-directed DNA polymerase family B exonuclease" evidence="14">
    <location>
        <begin position="100"/>
        <end position="266"/>
    </location>
</feature>
<gene>
    <name evidence="15" type="primary">161</name>
    <name evidence="15" type="ORF">PBI_BELLAMY_161</name>
</gene>
<organism evidence="15 16">
    <name type="scientific">Synechococcus phage Bellamy</name>
    <dbReference type="NCBI Taxonomy" id="2023996"/>
    <lineage>
        <taxon>Viruses</taxon>
        <taxon>Duplodnaviria</taxon>
        <taxon>Heunggongvirae</taxon>
        <taxon>Uroviricota</taxon>
        <taxon>Caudoviricetes</taxon>
        <taxon>Pantevenvirales</taxon>
        <taxon>Kyanoviridae</taxon>
        <taxon>Bellamyvirus</taxon>
        <taxon>Bellamyvirus bellamy</taxon>
    </lineage>
</organism>
<keyword evidence="6" id="KW-0378">Hydrolase</keyword>
<dbReference type="InterPro" id="IPR050240">
    <property type="entry name" value="DNA_pol_type-B"/>
</dbReference>
<evidence type="ECO:0000256" key="12">
    <source>
        <dbReference type="RuleBase" id="RU000442"/>
    </source>
</evidence>
<keyword evidence="8 12" id="KW-0239">DNA-directed DNA polymerase</keyword>
<dbReference type="EC" id="2.7.7.7" evidence="12"/>
<dbReference type="SMART" id="SM00486">
    <property type="entry name" value="POLBc"/>
    <property type="match status" value="1"/>
</dbReference>
<comment type="catalytic activity">
    <reaction evidence="11 12">
        <text>DNA(n) + a 2'-deoxyribonucleoside 5'-triphosphate = DNA(n+1) + diphosphate</text>
        <dbReference type="Rhea" id="RHEA:22508"/>
        <dbReference type="Rhea" id="RHEA-COMP:17339"/>
        <dbReference type="Rhea" id="RHEA-COMP:17340"/>
        <dbReference type="ChEBI" id="CHEBI:33019"/>
        <dbReference type="ChEBI" id="CHEBI:61560"/>
        <dbReference type="ChEBI" id="CHEBI:173112"/>
        <dbReference type="EC" id="2.7.7.7"/>
    </reaction>
</comment>
<evidence type="ECO:0000256" key="7">
    <source>
        <dbReference type="ARBA" id="ARBA00022839"/>
    </source>
</evidence>
<evidence type="ECO:0000256" key="3">
    <source>
        <dbReference type="ARBA" id="ARBA00022695"/>
    </source>
</evidence>
<dbReference type="PROSITE" id="PS00116">
    <property type="entry name" value="DNA_POLYMERASE_B"/>
    <property type="match status" value="1"/>
</dbReference>
<comment type="similarity">
    <text evidence="1 12">Belongs to the DNA polymerase type-B family.</text>
</comment>
<dbReference type="InterPro" id="IPR023211">
    <property type="entry name" value="DNA_pol_palm_dom_sf"/>
</dbReference>
<dbReference type="Proteomes" id="UP000221247">
    <property type="component" value="Segment"/>
</dbReference>
<evidence type="ECO:0000259" key="13">
    <source>
        <dbReference type="Pfam" id="PF00136"/>
    </source>
</evidence>
<dbReference type="EMBL" id="MF351863">
    <property type="protein sequence ID" value="ASR76205.1"/>
    <property type="molecule type" value="Genomic_DNA"/>
</dbReference>
<dbReference type="InterPro" id="IPR036397">
    <property type="entry name" value="RNaseH_sf"/>
</dbReference>
<evidence type="ECO:0000256" key="6">
    <source>
        <dbReference type="ARBA" id="ARBA00022801"/>
    </source>
</evidence>
<dbReference type="InterPro" id="IPR043502">
    <property type="entry name" value="DNA/RNA_pol_sf"/>
</dbReference>
<keyword evidence="4 12" id="KW-0235">DNA replication</keyword>
<keyword evidence="2 12" id="KW-0808">Transferase</keyword>
<dbReference type="GO" id="GO:0003887">
    <property type="term" value="F:DNA-directed DNA polymerase activity"/>
    <property type="evidence" value="ECO:0007669"/>
    <property type="project" value="UniProtKB-KW"/>
</dbReference>
<keyword evidence="10 12" id="KW-0238">DNA-binding</keyword>
<evidence type="ECO:0000256" key="8">
    <source>
        <dbReference type="ARBA" id="ARBA00022932"/>
    </source>
</evidence>
<keyword evidence="9" id="KW-1194">Viral DNA replication</keyword>
<dbReference type="Gene3D" id="3.30.342.10">
    <property type="entry name" value="DNA Polymerase, chain B, domain 1"/>
    <property type="match status" value="1"/>
</dbReference>
<dbReference type="InterPro" id="IPR012337">
    <property type="entry name" value="RNaseH-like_sf"/>
</dbReference>
<dbReference type="Pfam" id="PF03104">
    <property type="entry name" value="DNA_pol_B_exo1"/>
    <property type="match status" value="1"/>
</dbReference>
<dbReference type="InterPro" id="IPR006134">
    <property type="entry name" value="DNA-dir_DNA_pol_B_multi_dom"/>
</dbReference>
<evidence type="ECO:0000256" key="4">
    <source>
        <dbReference type="ARBA" id="ARBA00022705"/>
    </source>
</evidence>
<dbReference type="RefSeq" id="YP_009791318.1">
    <property type="nucleotide sequence ID" value="NC_047838.1"/>
</dbReference>
<evidence type="ECO:0000256" key="9">
    <source>
        <dbReference type="ARBA" id="ARBA00023109"/>
    </source>
</evidence>
<dbReference type="InterPro" id="IPR017964">
    <property type="entry name" value="DNA-dir_DNA_pol_B_CS"/>
</dbReference>
<keyword evidence="16" id="KW-1185">Reference proteome</keyword>
<dbReference type="GO" id="GO:0000166">
    <property type="term" value="F:nucleotide binding"/>
    <property type="evidence" value="ECO:0007669"/>
    <property type="project" value="InterPro"/>
</dbReference>
<dbReference type="GO" id="GO:0039693">
    <property type="term" value="P:viral DNA genome replication"/>
    <property type="evidence" value="ECO:0007669"/>
    <property type="project" value="UniProtKB-KW"/>
</dbReference>
<evidence type="ECO:0000259" key="14">
    <source>
        <dbReference type="Pfam" id="PF03104"/>
    </source>
</evidence>
<evidence type="ECO:0000313" key="15">
    <source>
        <dbReference type="EMBL" id="ASR76205.1"/>
    </source>
</evidence>
<evidence type="ECO:0000256" key="10">
    <source>
        <dbReference type="ARBA" id="ARBA00023125"/>
    </source>
</evidence>
<dbReference type="PANTHER" id="PTHR10322">
    <property type="entry name" value="DNA POLYMERASE CATALYTIC SUBUNIT"/>
    <property type="match status" value="1"/>
</dbReference>
<dbReference type="Pfam" id="PF00136">
    <property type="entry name" value="DNA_pol_B"/>
    <property type="match status" value="1"/>
</dbReference>
<evidence type="ECO:0000313" key="16">
    <source>
        <dbReference type="Proteomes" id="UP000221247"/>
    </source>
</evidence>
<reference evidence="15 16" key="1">
    <citation type="submission" date="2017-06" db="EMBL/GenBank/DDBJ databases">
        <authorList>
            <person name="Kim H.J."/>
            <person name="Triplett B.A."/>
        </authorList>
    </citation>
    <scope>NUCLEOTIDE SEQUENCE [LARGE SCALE GENOMIC DNA]</scope>
</reference>
<dbReference type="InterPro" id="IPR006133">
    <property type="entry name" value="DNA-dir_DNA_pol_B_exonuc"/>
</dbReference>
<dbReference type="Gene3D" id="3.30.420.10">
    <property type="entry name" value="Ribonuclease H-like superfamily/Ribonuclease H"/>
    <property type="match status" value="1"/>
</dbReference>
<dbReference type="Gene3D" id="3.90.1600.10">
    <property type="entry name" value="Palm domain of DNA polymerase"/>
    <property type="match status" value="1"/>
</dbReference>
<evidence type="ECO:0000256" key="2">
    <source>
        <dbReference type="ARBA" id="ARBA00022679"/>
    </source>
</evidence>
<evidence type="ECO:0000256" key="1">
    <source>
        <dbReference type="ARBA" id="ARBA00005755"/>
    </source>
</evidence>
<dbReference type="GeneID" id="54981491"/>